<feature type="compositionally biased region" description="Low complexity" evidence="1">
    <location>
        <begin position="123"/>
        <end position="139"/>
    </location>
</feature>
<feature type="compositionally biased region" description="Polar residues" evidence="1">
    <location>
        <begin position="247"/>
        <end position="262"/>
    </location>
</feature>
<dbReference type="STRING" id="454130.A0A0U5CBU2"/>
<feature type="compositionally biased region" description="Gly residues" evidence="1">
    <location>
        <begin position="192"/>
        <end position="203"/>
    </location>
</feature>
<feature type="region of interest" description="Disordered" evidence="1">
    <location>
        <begin position="402"/>
        <end position="796"/>
    </location>
</feature>
<feature type="compositionally biased region" description="Basic residues" evidence="1">
    <location>
        <begin position="1093"/>
        <end position="1104"/>
    </location>
</feature>
<feature type="compositionally biased region" description="Polar residues" evidence="1">
    <location>
        <begin position="595"/>
        <end position="627"/>
    </location>
</feature>
<dbReference type="EMBL" id="CDMC01000008">
    <property type="protein sequence ID" value="CEL06988.1"/>
    <property type="molecule type" value="Genomic_DNA"/>
</dbReference>
<feature type="compositionally biased region" description="Polar residues" evidence="1">
    <location>
        <begin position="853"/>
        <end position="866"/>
    </location>
</feature>
<feature type="compositionally biased region" description="Polar residues" evidence="1">
    <location>
        <begin position="760"/>
        <end position="795"/>
    </location>
</feature>
<keyword evidence="3" id="KW-1185">Reference proteome</keyword>
<feature type="region of interest" description="Disordered" evidence="1">
    <location>
        <begin position="971"/>
        <end position="1126"/>
    </location>
</feature>
<feature type="compositionally biased region" description="Basic and acidic residues" evidence="1">
    <location>
        <begin position="971"/>
        <end position="980"/>
    </location>
</feature>
<feature type="compositionally biased region" description="Basic and acidic residues" evidence="1">
    <location>
        <begin position="1062"/>
        <end position="1092"/>
    </location>
</feature>
<protein>
    <submittedName>
        <fullName evidence="2">Uncharacterized protein</fullName>
    </submittedName>
</protein>
<name>A0A0U5CBU2_ASPCI</name>
<feature type="compositionally biased region" description="Polar residues" evidence="1">
    <location>
        <begin position="419"/>
        <end position="428"/>
    </location>
</feature>
<evidence type="ECO:0000313" key="3">
    <source>
        <dbReference type="Proteomes" id="UP000054771"/>
    </source>
</evidence>
<feature type="region of interest" description="Disordered" evidence="1">
    <location>
        <begin position="845"/>
        <end position="866"/>
    </location>
</feature>
<feature type="compositionally biased region" description="Basic and acidic residues" evidence="1">
    <location>
        <begin position="303"/>
        <end position="319"/>
    </location>
</feature>
<gene>
    <name evidence="2" type="ORF">ASPCAL10155</name>
</gene>
<evidence type="ECO:0000313" key="2">
    <source>
        <dbReference type="EMBL" id="CEL06988.1"/>
    </source>
</evidence>
<reference evidence="3" key="1">
    <citation type="journal article" date="2016" name="Genome Announc.">
        <title>Draft genome sequences of fungus Aspergillus calidoustus.</title>
        <authorList>
            <person name="Horn F."/>
            <person name="Linde J."/>
            <person name="Mattern D.J."/>
            <person name="Walther G."/>
            <person name="Guthke R."/>
            <person name="Scherlach K."/>
            <person name="Martin K."/>
            <person name="Brakhage A.A."/>
            <person name="Petzke L."/>
            <person name="Valiante V."/>
        </authorList>
    </citation>
    <scope>NUCLEOTIDE SEQUENCE [LARGE SCALE GENOMIC DNA]</scope>
    <source>
        <strain evidence="3">SF006504</strain>
    </source>
</reference>
<proteinExistence type="predicted"/>
<feature type="compositionally biased region" description="Polar residues" evidence="1">
    <location>
        <begin position="272"/>
        <end position="293"/>
    </location>
</feature>
<sequence>MSGNIGAFPSFPSDDGANGQGPSGSRSRRSGPKKNVSFGDTSTSGRNQKRHKTSLDSDSSDDDPDEDITKPAAVKSWLRYTPEPHTRVVEIPDEYPNDYVDSAAEGDSVSSSMLGQPPSDTNGEAAPGPFRARAPGREGTSSRVSEVSDAETVTGHKYGSNGNGSGDEVPGPFKKRPSRSGSATSKPASGRKGSGGSFFGLFGGSSSNAESSPNAESGPSRISVSGAAESVKSWFAPSDVPGPFKKSNASTNSNERTGQASGSEPGHPAADSTDSPGVTSRLGSAAASVTNLFAASDSPGPVKAEKDAPKDTPPSDKTRSTNPETSTSRSATDDVPGPFKRRSRSNTSQNLTNDNANPDPSATPTTPISKSLEDITERLGTAASTVKDFLTVPETTSSVKSFFAAPDVPGPFKNKGPSRATSSENLGKSQRPEKDTGSVPAPSPENAGSTPEKPIVVSDDKSHGSPPGPFKAASKPKGSDTVMKDGQQSKESGSGFLFWGSKDKDDTEKNKSKEKEQGGSGLFGWAWGSNKEQENPAGGAFNSFMKPDQPATTPSSTFTFNSSNPPAEKTNANAPPARDWFSNSGNGDKSKSNDAVSPNIGTDKNSTGPVASPVATSVEKNGSASSTPKDKDASPPAQTPSAKALGKRPPGANEGTATASSKSAPPNENTEKADGAPPAWNRGVQDDSLRFAQIDGAAPPPNPSDPQPLKNPEQPSWSFGSVGIAGPSGTATASASSSSSQPQPNKEPQDKDPSTKDATNKANYNSQASQNKESSNPRGDNGQSATSRSRSTSVNPADALLLVRGIPLREESQIKTLADLNRYKMTPEDRQYWTGRIAANDAARVMEPRRQSETPTNTTSEPAITRTSTNRGDTVILLRGIPQSERKKILTAADLDRYDLTPPQREYWMKHIERLEGIGRDGAEGNGGEGELRQFGVPLSEWSKIKSVADLERFNLSAGDREYWELRIRRLAPVEKDKTPDAQAGPKPAESTPLHPTPSGPQPADPQAADPKPAEPKPADPKPTDPQPAISQRSNPQAANPQPATQPATQPANPQPSNPKPADPKPSESNTDKSNKDKSDKDKSKKDKSKTDKSKKKKSKKKKKSSDDESKNCADPGDPSEHSTGVADTITKLGDQLGIGQLTTGQAASGCDTCYTRDTFCIDCLRLAVLVNGTLDRREIHRPEGSYPVIIDVVVRRTLPDVFTFVFETILRLQAMFPKGVLVNATRRLVHAAGRHVSWSDAANAGRGYPDAQDTMREGYTGAMVQRVLCALGYWSTFEYKAQTFEISFLIDFPQKITPEGPVEGLLVNAWLKWLRLPAKITHPASNHNRFRLLWWVMTHPSSEFEGFIWEETRRYVQATWPEGKKKHCKGCYGDETPHNGDRKVEESCKNCNPKATNAARMRAEAARNGYSWHSYYANGWNWTAPARVAAAARVSTSGWTTGYRYASASGTQQRPRSTRTYADRQRERMEWKMKKRSWFRLPGVV</sequence>
<evidence type="ECO:0000256" key="1">
    <source>
        <dbReference type="SAM" id="MobiDB-lite"/>
    </source>
</evidence>
<accession>A0A0U5CBU2</accession>
<feature type="compositionally biased region" description="Pro residues" evidence="1">
    <location>
        <begin position="995"/>
        <end position="1004"/>
    </location>
</feature>
<feature type="compositionally biased region" description="Low complexity" evidence="1">
    <location>
        <begin position="550"/>
        <end position="566"/>
    </location>
</feature>
<feature type="compositionally biased region" description="Polar residues" evidence="1">
    <location>
        <begin position="655"/>
        <end position="668"/>
    </location>
</feature>
<organism evidence="2 3">
    <name type="scientific">Aspergillus calidoustus</name>
    <dbReference type="NCBI Taxonomy" id="454130"/>
    <lineage>
        <taxon>Eukaryota</taxon>
        <taxon>Fungi</taxon>
        <taxon>Dikarya</taxon>
        <taxon>Ascomycota</taxon>
        <taxon>Pezizomycotina</taxon>
        <taxon>Eurotiomycetes</taxon>
        <taxon>Eurotiomycetidae</taxon>
        <taxon>Eurotiales</taxon>
        <taxon>Aspergillaceae</taxon>
        <taxon>Aspergillus</taxon>
        <taxon>Aspergillus subgen. Nidulantes</taxon>
    </lineage>
</organism>
<feature type="compositionally biased region" description="Basic and acidic residues" evidence="1">
    <location>
        <begin position="747"/>
        <end position="759"/>
    </location>
</feature>
<feature type="compositionally biased region" description="Low complexity" evidence="1">
    <location>
        <begin position="204"/>
        <end position="217"/>
    </location>
</feature>
<feature type="compositionally biased region" description="Polar residues" evidence="1">
    <location>
        <begin position="320"/>
        <end position="330"/>
    </location>
</feature>
<feature type="compositionally biased region" description="Polar residues" evidence="1">
    <location>
        <begin position="108"/>
        <end position="122"/>
    </location>
</feature>
<feature type="compositionally biased region" description="Polar residues" evidence="1">
    <location>
        <begin position="345"/>
        <end position="369"/>
    </location>
</feature>
<dbReference type="Proteomes" id="UP000054771">
    <property type="component" value="Unassembled WGS sequence"/>
</dbReference>
<feature type="compositionally biased region" description="Low complexity" evidence="1">
    <location>
        <begin position="725"/>
        <end position="743"/>
    </location>
</feature>
<feature type="compositionally biased region" description="Basic and acidic residues" evidence="1">
    <location>
        <begin position="501"/>
        <end position="517"/>
    </location>
</feature>
<feature type="compositionally biased region" description="Low complexity" evidence="1">
    <location>
        <begin position="1034"/>
        <end position="1052"/>
    </location>
</feature>
<feature type="region of interest" description="Disordered" evidence="1">
    <location>
        <begin position="1"/>
        <end position="376"/>
    </location>
</feature>
<feature type="compositionally biased region" description="Basic and acidic residues" evidence="1">
    <location>
        <begin position="1012"/>
        <end position="1023"/>
    </location>
</feature>
<dbReference type="OMA" id="YIATEID"/>